<sequence length="133" mass="14889">MEFTFSPEDELFRKEVTGSVRANVPAGLARRTYTGTHPPAREDVKTWRGILHKKGWRARTEHNGSEMQQRVTELQVTALGACALRFFPDGEFAIWPADVPGRTAQCLFTQPATIFGGTREVQKNIIGKLAFGR</sequence>
<dbReference type="RefSeq" id="WP_169205975.1">
    <property type="nucleotide sequence ID" value="NZ_CP059560.1"/>
</dbReference>
<reference evidence="1 2" key="1">
    <citation type="submission" date="2019-12" db="EMBL/GenBank/DDBJ databases">
        <title>Comparative genomics gives insights into the taxonomy of the Azoarcus-Aromatoleum group and reveals separate origins of nif in the plant-associated Azoarcus and non-plant-associated Aromatoleum sub-groups.</title>
        <authorList>
            <person name="Lafos M."/>
            <person name="Maluk M."/>
            <person name="Batista M."/>
            <person name="Junghare M."/>
            <person name="Carmona M."/>
            <person name="Faoro H."/>
            <person name="Cruz L.M."/>
            <person name="Battistoni F."/>
            <person name="De Souza E."/>
            <person name="Pedrosa F."/>
            <person name="Chen W.-M."/>
            <person name="Poole P.S."/>
            <person name="Dixon R.A."/>
            <person name="James E.K."/>
        </authorList>
    </citation>
    <scope>NUCLEOTIDE SEQUENCE [LARGE SCALE GENOMIC DNA]</scope>
    <source>
        <strain evidence="1 2">ToN1</strain>
    </source>
</reference>
<dbReference type="EMBL" id="WTVR01000014">
    <property type="protein sequence ID" value="NMF88553.1"/>
    <property type="molecule type" value="Genomic_DNA"/>
</dbReference>
<comment type="caution">
    <text evidence="1">The sequence shown here is derived from an EMBL/GenBank/DDBJ whole genome shotgun (WGS) entry which is preliminary data.</text>
</comment>
<gene>
    <name evidence="1" type="ORF">GPA26_08640</name>
</gene>
<keyword evidence="2" id="KW-1185">Reference proteome</keyword>
<evidence type="ECO:0000313" key="1">
    <source>
        <dbReference type="EMBL" id="NMF88553.1"/>
    </source>
</evidence>
<accession>A0ABX1MKR6</accession>
<evidence type="ECO:0000313" key="2">
    <source>
        <dbReference type="Proteomes" id="UP000652074"/>
    </source>
</evidence>
<dbReference type="Gene3D" id="1.20.140.10">
    <property type="entry name" value="Butyryl-CoA Dehydrogenase, subunit A, domain 3"/>
    <property type="match status" value="1"/>
</dbReference>
<proteinExistence type="predicted"/>
<name>A0ABX1MKR6_9RHOO</name>
<organism evidence="1 2">
    <name type="scientific">Aromatoleum petrolei</name>
    <dbReference type="NCBI Taxonomy" id="76116"/>
    <lineage>
        <taxon>Bacteria</taxon>
        <taxon>Pseudomonadati</taxon>
        <taxon>Pseudomonadota</taxon>
        <taxon>Betaproteobacteria</taxon>
        <taxon>Rhodocyclales</taxon>
        <taxon>Rhodocyclaceae</taxon>
        <taxon>Aromatoleum</taxon>
    </lineage>
</organism>
<protein>
    <submittedName>
        <fullName evidence="1">Uncharacterized protein</fullName>
    </submittedName>
</protein>
<dbReference type="Proteomes" id="UP000652074">
    <property type="component" value="Unassembled WGS sequence"/>
</dbReference>